<gene>
    <name evidence="2" type="ORF">ANCCEY_09503</name>
</gene>
<sequence length="164" mass="18363">MFLRSLLIALLRQFTCPLPGQQPVRSVDGGSQFCTKPGQRGDCPQRALCLSSGNPPNLYICCYSAAFQRFPCTASHAFDPQTTTRSDSAAQLVSNNSNSLSAQDKAFFLPWLRNAVARCTVPCRYRCHVLKNTAANRHLEALRRSSVVPPRHRRRLVQHRILLP</sequence>
<protein>
    <recommendedName>
        <fullName evidence="4">Secreted protein</fullName>
    </recommendedName>
</protein>
<proteinExistence type="predicted"/>
<evidence type="ECO:0000313" key="3">
    <source>
        <dbReference type="Proteomes" id="UP000054495"/>
    </source>
</evidence>
<evidence type="ECO:0000256" key="1">
    <source>
        <dbReference type="SAM" id="SignalP"/>
    </source>
</evidence>
<reference evidence="2 3" key="1">
    <citation type="submission" date="2013-05" db="EMBL/GenBank/DDBJ databases">
        <title>Draft genome of the parasitic nematode Anyclostoma ceylanicum.</title>
        <authorList>
            <person name="Mitreva M."/>
        </authorList>
    </citation>
    <scope>NUCLEOTIDE SEQUENCE [LARGE SCALE GENOMIC DNA]</scope>
</reference>
<keyword evidence="1" id="KW-0732">Signal</keyword>
<dbReference type="Proteomes" id="UP000054495">
    <property type="component" value="Unassembled WGS sequence"/>
</dbReference>
<keyword evidence="3" id="KW-1185">Reference proteome</keyword>
<feature type="signal peptide" evidence="1">
    <location>
        <begin position="1"/>
        <end position="17"/>
    </location>
</feature>
<feature type="chain" id="PRO_5002307493" description="Secreted protein" evidence="1">
    <location>
        <begin position="18"/>
        <end position="164"/>
    </location>
</feature>
<dbReference type="EMBL" id="KE125112">
    <property type="protein sequence ID" value="EPB71402.1"/>
    <property type="molecule type" value="Genomic_DNA"/>
</dbReference>
<name>A0A0D6LUT2_9BILA</name>
<evidence type="ECO:0000313" key="2">
    <source>
        <dbReference type="EMBL" id="EPB71402.1"/>
    </source>
</evidence>
<accession>A0A0D6LUT2</accession>
<dbReference type="AlphaFoldDB" id="A0A0D6LUT2"/>
<evidence type="ECO:0008006" key="4">
    <source>
        <dbReference type="Google" id="ProtNLM"/>
    </source>
</evidence>
<organism evidence="2 3">
    <name type="scientific">Ancylostoma ceylanicum</name>
    <dbReference type="NCBI Taxonomy" id="53326"/>
    <lineage>
        <taxon>Eukaryota</taxon>
        <taxon>Metazoa</taxon>
        <taxon>Ecdysozoa</taxon>
        <taxon>Nematoda</taxon>
        <taxon>Chromadorea</taxon>
        <taxon>Rhabditida</taxon>
        <taxon>Rhabditina</taxon>
        <taxon>Rhabditomorpha</taxon>
        <taxon>Strongyloidea</taxon>
        <taxon>Ancylostomatidae</taxon>
        <taxon>Ancylostomatinae</taxon>
        <taxon>Ancylostoma</taxon>
    </lineage>
</organism>